<dbReference type="Pfam" id="PF13715">
    <property type="entry name" value="CarbopepD_reg_2"/>
    <property type="match status" value="1"/>
</dbReference>
<dbReference type="InterPro" id="IPR008969">
    <property type="entry name" value="CarboxyPept-like_regulatory"/>
</dbReference>
<keyword evidence="1" id="KW-0675">Receptor</keyword>
<comment type="caution">
    <text evidence="1">The sequence shown here is derived from an EMBL/GenBank/DDBJ whole genome shotgun (WGS) entry which is preliminary data.</text>
</comment>
<accession>A0A074L1M7</accession>
<protein>
    <submittedName>
        <fullName evidence="1">Membrane receptor RagA</fullName>
    </submittedName>
</protein>
<organism evidence="1 2">
    <name type="scientific">Anditalea andensis</name>
    <dbReference type="NCBI Taxonomy" id="1048983"/>
    <lineage>
        <taxon>Bacteria</taxon>
        <taxon>Pseudomonadati</taxon>
        <taxon>Bacteroidota</taxon>
        <taxon>Cytophagia</taxon>
        <taxon>Cytophagales</taxon>
        <taxon>Cytophagaceae</taxon>
        <taxon>Anditalea</taxon>
    </lineage>
</organism>
<proteinExistence type="predicted"/>
<dbReference type="STRING" id="1048983.EL17_05165"/>
<dbReference type="InterPro" id="IPR043741">
    <property type="entry name" value="DUF5686"/>
</dbReference>
<evidence type="ECO:0000313" key="1">
    <source>
        <dbReference type="EMBL" id="KEO75064.1"/>
    </source>
</evidence>
<dbReference type="Gene3D" id="2.60.40.1120">
    <property type="entry name" value="Carboxypeptidase-like, regulatory domain"/>
    <property type="match status" value="1"/>
</dbReference>
<keyword evidence="2" id="KW-1185">Reference proteome</keyword>
<name>A0A074L1M7_9BACT</name>
<dbReference type="Pfam" id="PF18939">
    <property type="entry name" value="DUF5686"/>
    <property type="match status" value="1"/>
</dbReference>
<dbReference type="SUPFAM" id="SSF49464">
    <property type="entry name" value="Carboxypeptidase regulatory domain-like"/>
    <property type="match status" value="1"/>
</dbReference>
<dbReference type="AlphaFoldDB" id="A0A074L1M7"/>
<gene>
    <name evidence="1" type="ORF">EL17_05165</name>
</gene>
<dbReference type="EMBL" id="JMIH01000014">
    <property type="protein sequence ID" value="KEO75064.1"/>
    <property type="molecule type" value="Genomic_DNA"/>
</dbReference>
<dbReference type="eggNOG" id="COG1470">
    <property type="taxonomic scope" value="Bacteria"/>
</dbReference>
<dbReference type="Proteomes" id="UP000027821">
    <property type="component" value="Unassembled WGS sequence"/>
</dbReference>
<sequence length="869" mass="99590">MLFLGGGALYAQGIRGKVMSDSGEPLAYASVYIRNLGDGIPSNQNGVYEFRLKPGLYDVLVQFIGYESVLKTVEVRNDWVELDFSLKEQVFGLQEVIVQSGQEDPALTVMRKAISKAKYHRLQVKQYTMQVYLKGTGKLTNAPFFLKKKLKEEGLNLDEAYTTESVSEITVTQPNKVEEKVISIRTSGDNNSASPAPYIGASFYNEKVNEAISPLSRSAFAYYKFTLVGSYYENDVYINKIKVTPRSRGENVFEGYIYIIDELWAIHSLDLQTSLMGFKIRVNQIYAPIEPNVWMPTTHTYNFGGKIFGFEGEYKYLASVRDYHITLNPDLVVEAEIIDEKVQEVPKEAIKFNKRNASLENLADGDKLTRKEFRKMINDYEKESLKQRDDAEVIRETSYKVDSLANKRDISYWDSIRPVQLTMDELKGYKRDDSLAVVEAAKESKSDSVSRAAKRKFNPLEILTGGDYYFGKGVSAGFHTNLAKLSYNTVEGTKVGLSGFVRFREKVKLADSLTTRTRDFVIRPEFRYGFASQQSYGKVDIYRTVSSGVSRIRMGVQGGSYIYQYNNEDPISEFVNAAYTLLFRQNYMKLYEQDFVNGYYRKVVNEAFSFGGEILWAYRRELFNQSDFSYFNKEGESFTPNRPANLEAPPVAFNNHEAFNISLNAVWRPGLKYGIRNERRYPIYTTAPRLSLNYTKGLPNIRGSESSDFDLLEAGIEHKFDFGVSGTLHFNLNAGSFLNRNQVYFMDYKHFGGNRTIFSDMGVASNYRFMDYYRFSTQTEFVGTIVHYQFRKFLLTQLPMLRFTGLKENIFFNYLKTKESPHYMEIGYSLDNLFRFFRIEIGAGFENGNYSTSGIRFGVASFINISMGE</sequence>
<reference evidence="1 2" key="1">
    <citation type="submission" date="2014-04" db="EMBL/GenBank/DDBJ databases">
        <title>Characterization and application of a salt tolerant electro-active bacterium.</title>
        <authorList>
            <person name="Yang L."/>
            <person name="Wei S."/>
            <person name="Tay Q.X.M."/>
        </authorList>
    </citation>
    <scope>NUCLEOTIDE SEQUENCE [LARGE SCALE GENOMIC DNA]</scope>
    <source>
        <strain evidence="1 2">LY1</strain>
    </source>
</reference>
<evidence type="ECO:0000313" key="2">
    <source>
        <dbReference type="Proteomes" id="UP000027821"/>
    </source>
</evidence>